<dbReference type="Proteomes" id="UP000295636">
    <property type="component" value="Unassembled WGS sequence"/>
</dbReference>
<feature type="chain" id="PRO_5020348549" evidence="6">
    <location>
        <begin position="27"/>
        <end position="505"/>
    </location>
</feature>
<dbReference type="Pfam" id="PF01547">
    <property type="entry name" value="SBP_bac_1"/>
    <property type="match status" value="1"/>
</dbReference>
<name>A0A4R5KF34_9BACL</name>
<organism evidence="7 8">
    <name type="scientific">Paenibacillus piri</name>
    <dbReference type="NCBI Taxonomy" id="2547395"/>
    <lineage>
        <taxon>Bacteria</taxon>
        <taxon>Bacillati</taxon>
        <taxon>Bacillota</taxon>
        <taxon>Bacilli</taxon>
        <taxon>Bacillales</taxon>
        <taxon>Paenibacillaceae</taxon>
        <taxon>Paenibacillus</taxon>
    </lineage>
</organism>
<sequence length="505" mass="56203">MFSPVNRIWICMLALICMFVAGCGDAADSNKLAVAPNDENGHKPFAIRMFAPNFEAEALKSNNEIVQAIQNYTGAKLSISWIPKSAYDDKVAASIASGDVPQALIIQNDRTQFIIESVRSGFFWEIGPFLKDYKNLSGLDPGILNNISVEGKIYGLYRARDLATGGFIVRKDWLDRLNLKEPRTMEDLYQVMKAFTRNDPDANGKNDTVGLALNKLDIKPATPGGFDLIVSYFGGPNGWEVNADGKFIPDIMTGAYLDALKFFKRLYAENLMNQDFAITSKARELVYKGKTGVFLESKAATVFEGEAKKHHPDALMEPISRIAGPKGERLPAASGYNGVFMFPKASVKTEAQLREILAFFDKLLDPAMQDLFQWGIEGKHYKVENGMYIRTDTKAYLANNDMHQIKLSTLDATIGDVSALEKKLIEQKKANVKIAVPNPAIALYSPTYTEKENVLNTIVNDARTRFIIGDIDEAGWKDAVEQWKKNGGTQVIEEYETAYVKKRGK</sequence>
<protein>
    <submittedName>
        <fullName evidence="7">Extracellular solute-binding protein</fullName>
    </submittedName>
</protein>
<keyword evidence="4" id="KW-0564">Palmitate</keyword>
<evidence type="ECO:0000256" key="4">
    <source>
        <dbReference type="ARBA" id="ARBA00023139"/>
    </source>
</evidence>
<evidence type="ECO:0000256" key="1">
    <source>
        <dbReference type="ARBA" id="ARBA00022475"/>
    </source>
</evidence>
<comment type="caution">
    <text evidence="7">The sequence shown here is derived from an EMBL/GenBank/DDBJ whole genome shotgun (WGS) entry which is preliminary data.</text>
</comment>
<evidence type="ECO:0000256" key="2">
    <source>
        <dbReference type="ARBA" id="ARBA00022729"/>
    </source>
</evidence>
<dbReference type="CDD" id="cd13580">
    <property type="entry name" value="PBP2_AlgQ_like_1"/>
    <property type="match status" value="1"/>
</dbReference>
<keyword evidence="3" id="KW-0472">Membrane</keyword>
<evidence type="ECO:0000313" key="7">
    <source>
        <dbReference type="EMBL" id="TDF94029.1"/>
    </source>
</evidence>
<dbReference type="PANTHER" id="PTHR43649:SF33">
    <property type="entry name" value="POLYGALACTURONAN_RHAMNOGALACTURONAN-BINDING PROTEIN YTCQ"/>
    <property type="match status" value="1"/>
</dbReference>
<dbReference type="SUPFAM" id="SSF53850">
    <property type="entry name" value="Periplasmic binding protein-like II"/>
    <property type="match status" value="1"/>
</dbReference>
<evidence type="ECO:0000256" key="5">
    <source>
        <dbReference type="ARBA" id="ARBA00023288"/>
    </source>
</evidence>
<keyword evidence="1" id="KW-1003">Cell membrane</keyword>
<evidence type="ECO:0000256" key="3">
    <source>
        <dbReference type="ARBA" id="ARBA00023136"/>
    </source>
</evidence>
<keyword evidence="2 6" id="KW-0732">Signal</keyword>
<gene>
    <name evidence="7" type="ORF">E1757_24320</name>
</gene>
<keyword evidence="5" id="KW-0449">Lipoprotein</keyword>
<evidence type="ECO:0000313" key="8">
    <source>
        <dbReference type="Proteomes" id="UP000295636"/>
    </source>
</evidence>
<feature type="signal peptide" evidence="6">
    <location>
        <begin position="1"/>
        <end position="26"/>
    </location>
</feature>
<dbReference type="AlphaFoldDB" id="A0A4R5KF34"/>
<dbReference type="PANTHER" id="PTHR43649">
    <property type="entry name" value="ARABINOSE-BINDING PROTEIN-RELATED"/>
    <property type="match status" value="1"/>
</dbReference>
<dbReference type="Gene3D" id="3.40.190.10">
    <property type="entry name" value="Periplasmic binding protein-like II"/>
    <property type="match status" value="2"/>
</dbReference>
<dbReference type="PROSITE" id="PS51257">
    <property type="entry name" value="PROKAR_LIPOPROTEIN"/>
    <property type="match status" value="1"/>
</dbReference>
<evidence type="ECO:0000256" key="6">
    <source>
        <dbReference type="SAM" id="SignalP"/>
    </source>
</evidence>
<dbReference type="InterPro" id="IPR050490">
    <property type="entry name" value="Bact_solute-bd_prot1"/>
</dbReference>
<keyword evidence="8" id="KW-1185">Reference proteome</keyword>
<accession>A0A4R5KF34</accession>
<dbReference type="OrthoDB" id="9787283at2"/>
<reference evidence="7 8" key="1">
    <citation type="submission" date="2019-03" db="EMBL/GenBank/DDBJ databases">
        <title>This is whole genome sequence of Paenibacillus sp MS74 strain.</title>
        <authorList>
            <person name="Trinh H.N."/>
        </authorList>
    </citation>
    <scope>NUCLEOTIDE SEQUENCE [LARGE SCALE GENOMIC DNA]</scope>
    <source>
        <strain evidence="7 8">MS74</strain>
    </source>
</reference>
<dbReference type="EMBL" id="SMRT01000014">
    <property type="protein sequence ID" value="TDF94029.1"/>
    <property type="molecule type" value="Genomic_DNA"/>
</dbReference>
<proteinExistence type="predicted"/>
<dbReference type="InterPro" id="IPR006059">
    <property type="entry name" value="SBP"/>
</dbReference>
<dbReference type="RefSeq" id="WP_133233067.1">
    <property type="nucleotide sequence ID" value="NZ_SMRT01000014.1"/>
</dbReference>